<name>A0A5C7I803_9ROSI</name>
<accession>A0A5C7I803</accession>
<feature type="signal peptide" evidence="1">
    <location>
        <begin position="1"/>
        <end position="27"/>
    </location>
</feature>
<dbReference type="EMBL" id="VAHF01000003">
    <property type="protein sequence ID" value="TXG65304.1"/>
    <property type="molecule type" value="Genomic_DNA"/>
</dbReference>
<proteinExistence type="predicted"/>
<dbReference type="PANTHER" id="PTHR34366:SF8">
    <property type="entry name" value="TRANSMEMBRANE PROTEIN"/>
    <property type="match status" value="1"/>
</dbReference>
<evidence type="ECO:0000259" key="2">
    <source>
        <dbReference type="Pfam" id="PF24865"/>
    </source>
</evidence>
<organism evidence="3 4">
    <name type="scientific">Acer yangbiense</name>
    <dbReference type="NCBI Taxonomy" id="1000413"/>
    <lineage>
        <taxon>Eukaryota</taxon>
        <taxon>Viridiplantae</taxon>
        <taxon>Streptophyta</taxon>
        <taxon>Embryophyta</taxon>
        <taxon>Tracheophyta</taxon>
        <taxon>Spermatophyta</taxon>
        <taxon>Magnoliopsida</taxon>
        <taxon>eudicotyledons</taxon>
        <taxon>Gunneridae</taxon>
        <taxon>Pentapetalae</taxon>
        <taxon>rosids</taxon>
        <taxon>malvids</taxon>
        <taxon>Sapindales</taxon>
        <taxon>Sapindaceae</taxon>
        <taxon>Hippocastanoideae</taxon>
        <taxon>Acereae</taxon>
        <taxon>Acer</taxon>
    </lineage>
</organism>
<protein>
    <recommendedName>
        <fullName evidence="2">DUF7731 domain-containing protein</fullName>
    </recommendedName>
</protein>
<dbReference type="InterPro" id="IPR056633">
    <property type="entry name" value="DUF7731"/>
</dbReference>
<sequence length="158" mass="17517">MAVSRKYSIFNLISIAILCCFSGYSYADDNPGQMVAKALLCFSNKFVYSGCEEEFRLNESGNLNVPVEATELFCNGPCLAETQFVLNCVDRVFSNFLFFNKARVGDVRTALNMGCSQTDQRGYFNVGRYITGNNGQKLQSFNGFHALTLLAGSCFLIL</sequence>
<feature type="chain" id="PRO_5023005820" description="DUF7731 domain-containing protein" evidence="1">
    <location>
        <begin position="28"/>
        <end position="158"/>
    </location>
</feature>
<gene>
    <name evidence="3" type="ORF">EZV62_006579</name>
</gene>
<comment type="caution">
    <text evidence="3">The sequence shown here is derived from an EMBL/GenBank/DDBJ whole genome shotgun (WGS) entry which is preliminary data.</text>
</comment>
<evidence type="ECO:0000313" key="3">
    <source>
        <dbReference type="EMBL" id="TXG65304.1"/>
    </source>
</evidence>
<dbReference type="AlphaFoldDB" id="A0A5C7I803"/>
<evidence type="ECO:0000313" key="4">
    <source>
        <dbReference type="Proteomes" id="UP000323000"/>
    </source>
</evidence>
<reference evidence="4" key="1">
    <citation type="journal article" date="2019" name="Gigascience">
        <title>De novo genome assembly of the endangered Acer yangbiense, a plant species with extremely small populations endemic to Yunnan Province, China.</title>
        <authorList>
            <person name="Yang J."/>
            <person name="Wariss H.M."/>
            <person name="Tao L."/>
            <person name="Zhang R."/>
            <person name="Yun Q."/>
            <person name="Hollingsworth P."/>
            <person name="Dao Z."/>
            <person name="Luo G."/>
            <person name="Guo H."/>
            <person name="Ma Y."/>
            <person name="Sun W."/>
        </authorList>
    </citation>
    <scope>NUCLEOTIDE SEQUENCE [LARGE SCALE GENOMIC DNA]</scope>
    <source>
        <strain evidence="4">cv. Malutang</strain>
    </source>
</reference>
<keyword evidence="4" id="KW-1185">Reference proteome</keyword>
<keyword evidence="1" id="KW-0732">Signal</keyword>
<dbReference type="Pfam" id="PF24865">
    <property type="entry name" value="DUF7731"/>
    <property type="match status" value="1"/>
</dbReference>
<dbReference type="Proteomes" id="UP000323000">
    <property type="component" value="Chromosome 3"/>
</dbReference>
<evidence type="ECO:0000256" key="1">
    <source>
        <dbReference type="SAM" id="SignalP"/>
    </source>
</evidence>
<feature type="domain" description="DUF7731" evidence="2">
    <location>
        <begin position="32"/>
        <end position="130"/>
    </location>
</feature>
<dbReference type="OrthoDB" id="1843925at2759"/>
<dbReference type="PANTHER" id="PTHR34366">
    <property type="entry name" value="OS07G0289901 PROTEIN-RELATED"/>
    <property type="match status" value="1"/>
</dbReference>